<dbReference type="InterPro" id="IPR027417">
    <property type="entry name" value="P-loop_NTPase"/>
</dbReference>
<evidence type="ECO:0000313" key="2">
    <source>
        <dbReference type="EMBL" id="WNG46508.1"/>
    </source>
</evidence>
<dbReference type="Proteomes" id="UP001611383">
    <property type="component" value="Chromosome"/>
</dbReference>
<dbReference type="EMBL" id="CP043494">
    <property type="protein sequence ID" value="WNG46508.1"/>
    <property type="molecule type" value="Genomic_DNA"/>
</dbReference>
<keyword evidence="3" id="KW-1185">Reference proteome</keyword>
<evidence type="ECO:0000259" key="1">
    <source>
        <dbReference type="Pfam" id="PF01926"/>
    </source>
</evidence>
<feature type="domain" description="G" evidence="1">
    <location>
        <begin position="132"/>
        <end position="229"/>
    </location>
</feature>
<dbReference type="InterPro" id="IPR006073">
    <property type="entry name" value="GTP-bd"/>
</dbReference>
<organism evidence="2 3">
    <name type="scientific">Archangium minus</name>
    <dbReference type="NCBI Taxonomy" id="83450"/>
    <lineage>
        <taxon>Bacteria</taxon>
        <taxon>Pseudomonadati</taxon>
        <taxon>Myxococcota</taxon>
        <taxon>Myxococcia</taxon>
        <taxon>Myxococcales</taxon>
        <taxon>Cystobacterineae</taxon>
        <taxon>Archangiaceae</taxon>
        <taxon>Archangium</taxon>
    </lineage>
</organism>
<dbReference type="Gene3D" id="3.40.50.300">
    <property type="entry name" value="P-loop containing nucleotide triphosphate hydrolases"/>
    <property type="match status" value="1"/>
</dbReference>
<dbReference type="PANTHER" id="PTHR42714">
    <property type="entry name" value="TRNA MODIFICATION GTPASE GTPBP3"/>
    <property type="match status" value="1"/>
</dbReference>
<dbReference type="SUPFAM" id="SSF52540">
    <property type="entry name" value="P-loop containing nucleoside triphosphate hydrolases"/>
    <property type="match status" value="1"/>
</dbReference>
<accession>A0ABY9WS03</accession>
<name>A0ABY9WS03_9BACT</name>
<reference evidence="2 3" key="1">
    <citation type="submission" date="2019-08" db="EMBL/GenBank/DDBJ databases">
        <title>Archangium and Cystobacter genomes.</title>
        <authorList>
            <person name="Chen I.-C.K."/>
            <person name="Wielgoss S."/>
        </authorList>
    </citation>
    <scope>NUCLEOTIDE SEQUENCE [LARGE SCALE GENOMIC DNA]</scope>
    <source>
        <strain evidence="2 3">Cbm 6</strain>
    </source>
</reference>
<dbReference type="PANTHER" id="PTHR42714:SF2">
    <property type="entry name" value="TRNA MODIFICATION GTPASE GTPBP3, MITOCHONDRIAL"/>
    <property type="match status" value="1"/>
</dbReference>
<dbReference type="Pfam" id="PF01926">
    <property type="entry name" value="MMR_HSR1"/>
    <property type="match status" value="1"/>
</dbReference>
<dbReference type="CDD" id="cd00882">
    <property type="entry name" value="Ras_like_GTPase"/>
    <property type="match status" value="1"/>
</dbReference>
<sequence>MHRITFGYAKPSLFPSWIGGLRLITAPSMPPKRHSNALGALLPTLAGHPGKYRGPPDVSSPYRGIRLSSVCYGPFRGGPMAAPHSPTFQEISETIRRLEEMLDRVPDPLARDIRQKISHLRALLLEQRSPQLVLVGRRGAGKSSLINALFGARVAEVGHVKAQTGQGHWFDVQGELGTLSILDTRGIQEGSRPEQADEAETPLDSILTEVRRKAPDALLFLIKATEVDAGIDADLDVLAQIVLAVEQTHGMRPPLIGVATHCDLLEPKRTDLHLSDVQDPTELQEKLRHVEAVERQLREKLRSHPELRGQLVNVIGVSTYLSWRQDGSIRSDERWRLGELAQMLFRELPEQGRLVLARVTRVRALQEELASTLTRAMASLCMGIAVVPIPIADIIPITSAQVSLIAGIAWISGRQLDLKAAGEFLPALGVNVGAAFALREAARALVKFVFPGAGHVVSGAVAFAGTLALGTAARAYFLRGVSAEEAQRLYVATRASAEAHPDRALPDEL</sequence>
<proteinExistence type="predicted"/>
<gene>
    <name evidence="2" type="primary">rsgA</name>
    <name evidence="2" type="ORF">F0U60_22110</name>
</gene>
<protein>
    <submittedName>
        <fullName evidence="2">GTPase RsgA</fullName>
    </submittedName>
</protein>
<evidence type="ECO:0000313" key="3">
    <source>
        <dbReference type="Proteomes" id="UP001611383"/>
    </source>
</evidence>